<evidence type="ECO:0000256" key="8">
    <source>
        <dbReference type="ARBA" id="ARBA00023136"/>
    </source>
</evidence>
<dbReference type="Proteomes" id="UP000298653">
    <property type="component" value="Chromosome"/>
</dbReference>
<keyword evidence="3" id="KW-1003">Cell membrane</keyword>
<accession>A0A4P8IAN1</accession>
<feature type="transmembrane region" description="Helical" evidence="9">
    <location>
        <begin position="256"/>
        <end position="281"/>
    </location>
</feature>
<feature type="transmembrane region" description="Helical" evidence="9">
    <location>
        <begin position="405"/>
        <end position="427"/>
    </location>
</feature>
<evidence type="ECO:0000259" key="10">
    <source>
        <dbReference type="PROSITE" id="PS51104"/>
    </source>
</evidence>
<feature type="transmembrane region" description="Helical" evidence="9">
    <location>
        <begin position="124"/>
        <end position="141"/>
    </location>
</feature>
<dbReference type="Pfam" id="PF03611">
    <property type="entry name" value="EIIC-GAT"/>
    <property type="match status" value="1"/>
</dbReference>
<feature type="transmembrane region" description="Helical" evidence="9">
    <location>
        <begin position="147"/>
        <end position="167"/>
    </location>
</feature>
<dbReference type="InterPro" id="IPR004703">
    <property type="entry name" value="PTS_sugar-sp_permease"/>
</dbReference>
<protein>
    <submittedName>
        <fullName evidence="11">PTS system, galactitol-specific IIC component</fullName>
    </submittedName>
</protein>
<evidence type="ECO:0000256" key="4">
    <source>
        <dbReference type="ARBA" id="ARBA00022597"/>
    </source>
</evidence>
<dbReference type="InterPro" id="IPR013014">
    <property type="entry name" value="PTS_EIIC_2"/>
</dbReference>
<keyword evidence="6 9" id="KW-0812">Transmembrane</keyword>
<dbReference type="InterPro" id="IPR013853">
    <property type="entry name" value="EIIC-GAT"/>
</dbReference>
<dbReference type="GO" id="GO:0015577">
    <property type="term" value="F:galactitol transmembrane transporter activity"/>
    <property type="evidence" value="ECO:0007669"/>
    <property type="project" value="InterPro"/>
</dbReference>
<evidence type="ECO:0000256" key="7">
    <source>
        <dbReference type="ARBA" id="ARBA00022989"/>
    </source>
</evidence>
<dbReference type="EMBL" id="CP040058">
    <property type="protein sequence ID" value="QCP34588.1"/>
    <property type="molecule type" value="Genomic_DNA"/>
</dbReference>
<evidence type="ECO:0000313" key="11">
    <source>
        <dbReference type="EMBL" id="QCP34588.1"/>
    </source>
</evidence>
<keyword evidence="4" id="KW-0762">Sugar transport</keyword>
<comment type="subcellular location">
    <subcellularLocation>
        <location evidence="1">Cell membrane</location>
        <topology evidence="1">Multi-pass membrane protein</topology>
    </subcellularLocation>
</comment>
<dbReference type="PANTHER" id="PTHR37324:SF2">
    <property type="entry name" value="PTS SYSTEM GALACTITOL-SPECIFIC EIIC COMPONENT"/>
    <property type="match status" value="1"/>
</dbReference>
<evidence type="ECO:0000256" key="5">
    <source>
        <dbReference type="ARBA" id="ARBA00022683"/>
    </source>
</evidence>
<dbReference type="RefSeq" id="WP_137328112.1">
    <property type="nucleotide sequence ID" value="NZ_CP040058.1"/>
</dbReference>
<feature type="transmembrane region" description="Helical" evidence="9">
    <location>
        <begin position="228"/>
        <end position="250"/>
    </location>
</feature>
<dbReference type="OrthoDB" id="9787936at2"/>
<gene>
    <name evidence="11" type="ORF">AR1Y2_1134</name>
</gene>
<reference evidence="11 12" key="1">
    <citation type="submission" date="2019-05" db="EMBL/GenBank/DDBJ databases">
        <title>Complete genome sequencing of Anaerostipes rhamnosivorans.</title>
        <authorList>
            <person name="Bui T.P.N."/>
            <person name="de Vos W.M."/>
        </authorList>
    </citation>
    <scope>NUCLEOTIDE SEQUENCE [LARGE SCALE GENOMIC DNA]</scope>
    <source>
        <strain evidence="11 12">1y2</strain>
    </source>
</reference>
<keyword evidence="5" id="KW-0598">Phosphotransferase system</keyword>
<feature type="transmembrane region" description="Helical" evidence="9">
    <location>
        <begin position="371"/>
        <end position="393"/>
    </location>
</feature>
<name>A0A4P8IAN1_9FIRM</name>
<evidence type="ECO:0000256" key="6">
    <source>
        <dbReference type="ARBA" id="ARBA00022692"/>
    </source>
</evidence>
<dbReference type="GO" id="GO:0009401">
    <property type="term" value="P:phosphoenolpyruvate-dependent sugar phosphotransferase system"/>
    <property type="evidence" value="ECO:0007669"/>
    <property type="project" value="UniProtKB-KW"/>
</dbReference>
<organism evidence="11 12">
    <name type="scientific">Anaerostipes rhamnosivorans</name>
    <dbReference type="NCBI Taxonomy" id="1229621"/>
    <lineage>
        <taxon>Bacteria</taxon>
        <taxon>Bacillati</taxon>
        <taxon>Bacillota</taxon>
        <taxon>Clostridia</taxon>
        <taxon>Lachnospirales</taxon>
        <taxon>Lachnospiraceae</taxon>
        <taxon>Anaerostipes</taxon>
    </lineage>
</organism>
<dbReference type="PROSITE" id="PS51104">
    <property type="entry name" value="PTS_EIIC_TYPE_2"/>
    <property type="match status" value="1"/>
</dbReference>
<proteinExistence type="predicted"/>
<dbReference type="PANTHER" id="PTHR37324">
    <property type="entry name" value="PTS SYSTEM GALACTITOL-SPECIFIC EIIC COMPONENT"/>
    <property type="match status" value="1"/>
</dbReference>
<feature type="transmembrane region" description="Helical" evidence="9">
    <location>
        <begin position="302"/>
        <end position="334"/>
    </location>
</feature>
<evidence type="ECO:0000256" key="1">
    <source>
        <dbReference type="ARBA" id="ARBA00004651"/>
    </source>
</evidence>
<feature type="transmembrane region" description="Helical" evidence="9">
    <location>
        <begin position="90"/>
        <end position="112"/>
    </location>
</feature>
<feature type="transmembrane region" description="Helical" evidence="9">
    <location>
        <begin position="6"/>
        <end position="31"/>
    </location>
</feature>
<keyword evidence="7 9" id="KW-1133">Transmembrane helix</keyword>
<feature type="transmembrane region" description="Helical" evidence="9">
    <location>
        <begin position="43"/>
        <end position="70"/>
    </location>
</feature>
<evidence type="ECO:0000313" key="12">
    <source>
        <dbReference type="Proteomes" id="UP000298653"/>
    </source>
</evidence>
<keyword evidence="2" id="KW-0813">Transport</keyword>
<sequence>MELINTIVKFISDVGASAMLPFVIAVLGLYFRVGIKKAVRNGLMVGIGFLGINTALGILTSAMGNISGYYQSLGSGFTVIDGGWPALGAAGWSTPFAMLVIPLGFILNFILVRLRFTKTLNVDLWNYWHFLITACMVYYPMRLGGASIFAAGLAGTVVALVCSVIVLKVADATADSWQDYFGQEGTAVTTQFAMVTAYPIAKITNWILDRIPKVKDSRLDLNTLSKKLGIFGDTAVMSFVIGIILCLITKQSAANTLTISISIAGAIVLLPKMVAVLLEGLGPIGQAASEFMQKKLGDKYDINIGMDVALGLGDTCAIQTAVIMIPITIALGFIVPGVNFFPIGLVGGMVYTTTVSSWASKGNVLKTLISAVVVTVYEMIAMSFMAGLTTLVVKAAGTMDLSGGTQVVGTVCDTIYNVIIAIIAKLAGLI</sequence>
<keyword evidence="8 9" id="KW-0472">Membrane</keyword>
<dbReference type="KEGG" id="arf:AR1Y2_1134"/>
<keyword evidence="12" id="KW-1185">Reference proteome</keyword>
<evidence type="ECO:0000256" key="9">
    <source>
        <dbReference type="SAM" id="Phobius"/>
    </source>
</evidence>
<evidence type="ECO:0000256" key="2">
    <source>
        <dbReference type="ARBA" id="ARBA00022448"/>
    </source>
</evidence>
<dbReference type="GO" id="GO:0005886">
    <property type="term" value="C:plasma membrane"/>
    <property type="evidence" value="ECO:0007669"/>
    <property type="project" value="UniProtKB-SubCell"/>
</dbReference>
<dbReference type="AlphaFoldDB" id="A0A4P8IAN1"/>
<feature type="domain" description="PTS EIIC type-2" evidence="10">
    <location>
        <begin position="8"/>
        <end position="430"/>
    </location>
</feature>
<evidence type="ECO:0000256" key="3">
    <source>
        <dbReference type="ARBA" id="ARBA00022475"/>
    </source>
</evidence>